<comment type="caution">
    <text evidence="2">The sequence shown here is derived from an EMBL/GenBank/DDBJ whole genome shotgun (WGS) entry which is preliminary data.</text>
</comment>
<dbReference type="Proteomes" id="UP000816034">
    <property type="component" value="Unassembled WGS sequence"/>
</dbReference>
<dbReference type="SUPFAM" id="SSF52833">
    <property type="entry name" value="Thioredoxin-like"/>
    <property type="match status" value="1"/>
</dbReference>
<reference evidence="2 3" key="1">
    <citation type="journal article" date="2018" name="BMC Genomics">
        <title>The genome of Naegleria lovaniensis, the basis for a comparative approach to unravel pathogenicity factors of the human pathogenic amoeba N. fowleri.</title>
        <authorList>
            <person name="Liechti N."/>
            <person name="Schurch N."/>
            <person name="Bruggmann R."/>
            <person name="Wittwer M."/>
        </authorList>
    </citation>
    <scope>NUCLEOTIDE SEQUENCE [LARGE SCALE GENOMIC DNA]</scope>
    <source>
        <strain evidence="2 3">ATCC 30569</strain>
    </source>
</reference>
<dbReference type="SUPFAM" id="SSF47616">
    <property type="entry name" value="GST C-terminal domain-like"/>
    <property type="match status" value="1"/>
</dbReference>
<dbReference type="GO" id="GO:0004364">
    <property type="term" value="F:glutathione transferase activity"/>
    <property type="evidence" value="ECO:0007669"/>
    <property type="project" value="TreeGrafter"/>
</dbReference>
<evidence type="ECO:0000313" key="2">
    <source>
        <dbReference type="EMBL" id="KAG2373250.1"/>
    </source>
</evidence>
<dbReference type="EMBL" id="PYSW02000058">
    <property type="protein sequence ID" value="KAG2373250.1"/>
    <property type="molecule type" value="Genomic_DNA"/>
</dbReference>
<dbReference type="PROSITE" id="PS50404">
    <property type="entry name" value="GST_NTER"/>
    <property type="match status" value="1"/>
</dbReference>
<protein>
    <recommendedName>
        <fullName evidence="1">GST N-terminal domain-containing protein</fullName>
    </recommendedName>
</protein>
<accession>A0AA88KBR2</accession>
<dbReference type="AlphaFoldDB" id="A0AA88KBR2"/>
<name>A0AA88KBR2_NAELO</name>
<feature type="domain" description="GST N-terminal" evidence="1">
    <location>
        <begin position="1"/>
        <end position="80"/>
    </location>
</feature>
<sequence>MVNEITYFDTYGRADFIKLIAEIGEIPYTLRKLNFYNEWPLVKPSSRYGFVPFVKINEHWTLDQAIAIARYFAQEGNAQLYPRDRFRATLSEEYIAAMEDVYDEFSRIEFATAEEFKEEERVKFKNGILKRVATALNLELEKHDGYLIPLLLNEKEIHEKKNLELDDEQQLHSQQQQQRLTWADVYLFELGNLLRYFMKVNIEEFIPQFTKLREHVWSNEKALAYLKSERNLRGEL</sequence>
<dbReference type="Pfam" id="PF14497">
    <property type="entry name" value="GST_C_3"/>
    <property type="match status" value="1"/>
</dbReference>
<dbReference type="GeneID" id="68104807"/>
<dbReference type="InterPro" id="IPR050213">
    <property type="entry name" value="GST_superfamily"/>
</dbReference>
<dbReference type="InterPro" id="IPR004046">
    <property type="entry name" value="GST_C"/>
</dbReference>
<evidence type="ECO:0000313" key="3">
    <source>
        <dbReference type="Proteomes" id="UP000816034"/>
    </source>
</evidence>
<dbReference type="Gene3D" id="3.40.30.10">
    <property type="entry name" value="Glutaredoxin"/>
    <property type="match status" value="1"/>
</dbReference>
<proteinExistence type="predicted"/>
<dbReference type="GO" id="GO:0006749">
    <property type="term" value="P:glutathione metabolic process"/>
    <property type="evidence" value="ECO:0007669"/>
    <property type="project" value="TreeGrafter"/>
</dbReference>
<keyword evidence="3" id="KW-1185">Reference proteome</keyword>
<evidence type="ECO:0000259" key="1">
    <source>
        <dbReference type="PROSITE" id="PS50404"/>
    </source>
</evidence>
<gene>
    <name evidence="2" type="ORF">C9374_012353</name>
</gene>
<dbReference type="PANTHER" id="PTHR11571">
    <property type="entry name" value="GLUTATHIONE S-TRANSFERASE"/>
    <property type="match status" value="1"/>
</dbReference>
<dbReference type="InterPro" id="IPR004045">
    <property type="entry name" value="Glutathione_S-Trfase_N"/>
</dbReference>
<dbReference type="RefSeq" id="XP_044542424.1">
    <property type="nucleotide sequence ID" value="XM_044688110.1"/>
</dbReference>
<dbReference type="InterPro" id="IPR036249">
    <property type="entry name" value="Thioredoxin-like_sf"/>
</dbReference>
<dbReference type="InterPro" id="IPR036282">
    <property type="entry name" value="Glutathione-S-Trfase_C_sf"/>
</dbReference>
<organism evidence="2 3">
    <name type="scientific">Naegleria lovaniensis</name>
    <name type="common">Amoeba</name>
    <dbReference type="NCBI Taxonomy" id="51637"/>
    <lineage>
        <taxon>Eukaryota</taxon>
        <taxon>Discoba</taxon>
        <taxon>Heterolobosea</taxon>
        <taxon>Tetramitia</taxon>
        <taxon>Eutetramitia</taxon>
        <taxon>Vahlkampfiidae</taxon>
        <taxon>Naegleria</taxon>
    </lineage>
</organism>
<dbReference type="Gene3D" id="1.20.1050.10">
    <property type="match status" value="1"/>
</dbReference>